<reference evidence="2 3" key="1">
    <citation type="journal article" date="2019" name="Nat. Ecol. Evol.">
        <title>Megaphylogeny resolves global patterns of mushroom evolution.</title>
        <authorList>
            <person name="Varga T."/>
            <person name="Krizsan K."/>
            <person name="Foldi C."/>
            <person name="Dima B."/>
            <person name="Sanchez-Garcia M."/>
            <person name="Sanchez-Ramirez S."/>
            <person name="Szollosi G.J."/>
            <person name="Szarkandi J.G."/>
            <person name="Papp V."/>
            <person name="Albert L."/>
            <person name="Andreopoulos W."/>
            <person name="Angelini C."/>
            <person name="Antonin V."/>
            <person name="Barry K.W."/>
            <person name="Bougher N.L."/>
            <person name="Buchanan P."/>
            <person name="Buyck B."/>
            <person name="Bense V."/>
            <person name="Catcheside P."/>
            <person name="Chovatia M."/>
            <person name="Cooper J."/>
            <person name="Damon W."/>
            <person name="Desjardin D."/>
            <person name="Finy P."/>
            <person name="Geml J."/>
            <person name="Haridas S."/>
            <person name="Hughes K."/>
            <person name="Justo A."/>
            <person name="Karasinski D."/>
            <person name="Kautmanova I."/>
            <person name="Kiss B."/>
            <person name="Kocsube S."/>
            <person name="Kotiranta H."/>
            <person name="LaButti K.M."/>
            <person name="Lechner B.E."/>
            <person name="Liimatainen K."/>
            <person name="Lipzen A."/>
            <person name="Lukacs Z."/>
            <person name="Mihaltcheva S."/>
            <person name="Morgado L.N."/>
            <person name="Niskanen T."/>
            <person name="Noordeloos M.E."/>
            <person name="Ohm R.A."/>
            <person name="Ortiz-Santana B."/>
            <person name="Ovrebo C."/>
            <person name="Racz N."/>
            <person name="Riley R."/>
            <person name="Savchenko A."/>
            <person name="Shiryaev A."/>
            <person name="Soop K."/>
            <person name="Spirin V."/>
            <person name="Szebenyi C."/>
            <person name="Tomsovsky M."/>
            <person name="Tulloss R.E."/>
            <person name="Uehling J."/>
            <person name="Grigoriev I.V."/>
            <person name="Vagvolgyi C."/>
            <person name="Papp T."/>
            <person name="Martin F.M."/>
            <person name="Miettinen O."/>
            <person name="Hibbett D.S."/>
            <person name="Nagy L.G."/>
        </authorList>
    </citation>
    <scope>NUCLEOTIDE SEQUENCE [LARGE SCALE GENOMIC DNA]</scope>
    <source>
        <strain evidence="2 3">OMC1185</strain>
    </source>
</reference>
<sequence length="100" mass="11058">MHRNHFARNPKLDVSRPTPAPVARRAALGHWIPFPAGMPGNQRPDAGSDGSCESGTLGGIAPEQVREQYCYLGRWESTWCWYQSGHLQMRPKSGSGRSPV</sequence>
<protein>
    <submittedName>
        <fullName evidence="2">Uncharacterized protein</fullName>
    </submittedName>
</protein>
<gene>
    <name evidence="2" type="ORF">OE88DRAFT_1668404</name>
</gene>
<organism evidence="2 3">
    <name type="scientific">Heliocybe sulcata</name>
    <dbReference type="NCBI Taxonomy" id="5364"/>
    <lineage>
        <taxon>Eukaryota</taxon>
        <taxon>Fungi</taxon>
        <taxon>Dikarya</taxon>
        <taxon>Basidiomycota</taxon>
        <taxon>Agaricomycotina</taxon>
        <taxon>Agaricomycetes</taxon>
        <taxon>Gloeophyllales</taxon>
        <taxon>Gloeophyllaceae</taxon>
        <taxon>Heliocybe</taxon>
    </lineage>
</organism>
<evidence type="ECO:0000256" key="1">
    <source>
        <dbReference type="SAM" id="MobiDB-lite"/>
    </source>
</evidence>
<dbReference type="Proteomes" id="UP000305948">
    <property type="component" value="Unassembled WGS sequence"/>
</dbReference>
<proteinExistence type="predicted"/>
<accession>A0A5C3MMR4</accession>
<keyword evidence="3" id="KW-1185">Reference proteome</keyword>
<dbReference type="EMBL" id="ML213534">
    <property type="protein sequence ID" value="TFK46005.1"/>
    <property type="molecule type" value="Genomic_DNA"/>
</dbReference>
<feature type="region of interest" description="Disordered" evidence="1">
    <location>
        <begin position="33"/>
        <end position="58"/>
    </location>
</feature>
<feature type="region of interest" description="Disordered" evidence="1">
    <location>
        <begin position="1"/>
        <end position="21"/>
    </location>
</feature>
<name>A0A5C3MMR4_9AGAM</name>
<dbReference type="AlphaFoldDB" id="A0A5C3MMR4"/>
<evidence type="ECO:0000313" key="2">
    <source>
        <dbReference type="EMBL" id="TFK46005.1"/>
    </source>
</evidence>
<evidence type="ECO:0000313" key="3">
    <source>
        <dbReference type="Proteomes" id="UP000305948"/>
    </source>
</evidence>